<protein>
    <submittedName>
        <fullName evidence="2">Uncharacterized protein</fullName>
    </submittedName>
</protein>
<dbReference type="AlphaFoldDB" id="A0AAV7SKK0"/>
<dbReference type="EMBL" id="JANPWB010000008">
    <property type="protein sequence ID" value="KAJ1164576.1"/>
    <property type="molecule type" value="Genomic_DNA"/>
</dbReference>
<organism evidence="2 3">
    <name type="scientific">Pleurodeles waltl</name>
    <name type="common">Iberian ribbed newt</name>
    <dbReference type="NCBI Taxonomy" id="8319"/>
    <lineage>
        <taxon>Eukaryota</taxon>
        <taxon>Metazoa</taxon>
        <taxon>Chordata</taxon>
        <taxon>Craniata</taxon>
        <taxon>Vertebrata</taxon>
        <taxon>Euteleostomi</taxon>
        <taxon>Amphibia</taxon>
        <taxon>Batrachia</taxon>
        <taxon>Caudata</taxon>
        <taxon>Salamandroidea</taxon>
        <taxon>Salamandridae</taxon>
        <taxon>Pleurodelinae</taxon>
        <taxon>Pleurodeles</taxon>
    </lineage>
</organism>
<evidence type="ECO:0000256" key="1">
    <source>
        <dbReference type="SAM" id="MobiDB-lite"/>
    </source>
</evidence>
<accession>A0AAV7SKK0</accession>
<dbReference type="Proteomes" id="UP001066276">
    <property type="component" value="Chromosome 4_2"/>
</dbReference>
<evidence type="ECO:0000313" key="3">
    <source>
        <dbReference type="Proteomes" id="UP001066276"/>
    </source>
</evidence>
<feature type="region of interest" description="Disordered" evidence="1">
    <location>
        <begin position="58"/>
        <end position="82"/>
    </location>
</feature>
<sequence length="82" mass="8899">MAVAPAASGAGSFSLRCQSVPNSERRYQLKSARWSKRQWLLPLVVLGAVVLWAPSTDKVSATVRDATNSRSPHSANDRSSCR</sequence>
<name>A0AAV7SKK0_PLEWA</name>
<evidence type="ECO:0000313" key="2">
    <source>
        <dbReference type="EMBL" id="KAJ1164576.1"/>
    </source>
</evidence>
<comment type="caution">
    <text evidence="2">The sequence shown here is derived from an EMBL/GenBank/DDBJ whole genome shotgun (WGS) entry which is preliminary data.</text>
</comment>
<reference evidence="2" key="1">
    <citation type="journal article" date="2022" name="bioRxiv">
        <title>Sequencing and chromosome-scale assembly of the giantPleurodeles waltlgenome.</title>
        <authorList>
            <person name="Brown T."/>
            <person name="Elewa A."/>
            <person name="Iarovenko S."/>
            <person name="Subramanian E."/>
            <person name="Araus A.J."/>
            <person name="Petzold A."/>
            <person name="Susuki M."/>
            <person name="Suzuki K.-i.T."/>
            <person name="Hayashi T."/>
            <person name="Toyoda A."/>
            <person name="Oliveira C."/>
            <person name="Osipova E."/>
            <person name="Leigh N.D."/>
            <person name="Simon A."/>
            <person name="Yun M.H."/>
        </authorList>
    </citation>
    <scope>NUCLEOTIDE SEQUENCE</scope>
    <source>
        <strain evidence="2">20211129_DDA</strain>
        <tissue evidence="2">Liver</tissue>
    </source>
</reference>
<keyword evidence="3" id="KW-1185">Reference proteome</keyword>
<proteinExistence type="predicted"/>
<gene>
    <name evidence="2" type="ORF">NDU88_005012</name>
</gene>
<feature type="compositionally biased region" description="Polar residues" evidence="1">
    <location>
        <begin position="65"/>
        <end position="74"/>
    </location>
</feature>